<evidence type="ECO:0000313" key="1">
    <source>
        <dbReference type="EMBL" id="KAA6324508.1"/>
    </source>
</evidence>
<organism evidence="1">
    <name type="scientific">termite gut metagenome</name>
    <dbReference type="NCBI Taxonomy" id="433724"/>
    <lineage>
        <taxon>unclassified sequences</taxon>
        <taxon>metagenomes</taxon>
        <taxon>organismal metagenomes</taxon>
    </lineage>
</organism>
<proteinExistence type="predicted"/>
<feature type="non-terminal residue" evidence="1">
    <location>
        <position position="1"/>
    </location>
</feature>
<sequence>DYLVNGIFYNKQLINMNDVYHYPPDLFDLVVQTIPLLNRSKKAVLTFFNGAGVDTSIYTDISLKVGGDVKSMLM</sequence>
<name>A0A5J4QTT9_9ZZZZ</name>
<accession>A0A5J4QTT9</accession>
<comment type="caution">
    <text evidence="1">The sequence shown here is derived from an EMBL/GenBank/DDBJ whole genome shotgun (WGS) entry which is preliminary data.</text>
</comment>
<gene>
    <name evidence="1" type="ORF">EZS27_026177</name>
</gene>
<dbReference type="AlphaFoldDB" id="A0A5J4QTT9"/>
<dbReference type="EMBL" id="SNRY01002559">
    <property type="protein sequence ID" value="KAA6324508.1"/>
    <property type="molecule type" value="Genomic_DNA"/>
</dbReference>
<protein>
    <submittedName>
        <fullName evidence="1">Uncharacterized protein</fullName>
    </submittedName>
</protein>
<reference evidence="1" key="1">
    <citation type="submission" date="2019-03" db="EMBL/GenBank/DDBJ databases">
        <title>Single cell metagenomics reveals metabolic interactions within the superorganism composed of flagellate Streblomastix strix and complex community of Bacteroidetes bacteria on its surface.</title>
        <authorList>
            <person name="Treitli S.C."/>
            <person name="Kolisko M."/>
            <person name="Husnik F."/>
            <person name="Keeling P."/>
            <person name="Hampl V."/>
        </authorList>
    </citation>
    <scope>NUCLEOTIDE SEQUENCE</scope>
    <source>
        <strain evidence="1">STM</strain>
    </source>
</reference>